<dbReference type="Proteomes" id="UP000270094">
    <property type="component" value="Unassembled WGS sequence"/>
</dbReference>
<organism evidence="1 2">
    <name type="scientific">Strongylus vulgaris</name>
    <name type="common">Blood worm</name>
    <dbReference type="NCBI Taxonomy" id="40348"/>
    <lineage>
        <taxon>Eukaryota</taxon>
        <taxon>Metazoa</taxon>
        <taxon>Ecdysozoa</taxon>
        <taxon>Nematoda</taxon>
        <taxon>Chromadorea</taxon>
        <taxon>Rhabditida</taxon>
        <taxon>Rhabditina</taxon>
        <taxon>Rhabditomorpha</taxon>
        <taxon>Strongyloidea</taxon>
        <taxon>Strongylidae</taxon>
        <taxon>Strongylus</taxon>
    </lineage>
</organism>
<dbReference type="EMBL" id="UYYB01112386">
    <property type="protein sequence ID" value="VDM81333.1"/>
    <property type="molecule type" value="Genomic_DNA"/>
</dbReference>
<name>A0A3P7JKQ9_STRVU</name>
<dbReference type="AlphaFoldDB" id="A0A3P7JKQ9"/>
<evidence type="ECO:0000313" key="2">
    <source>
        <dbReference type="Proteomes" id="UP000270094"/>
    </source>
</evidence>
<protein>
    <submittedName>
        <fullName evidence="1">Uncharacterized protein</fullName>
    </submittedName>
</protein>
<gene>
    <name evidence="1" type="ORF">SVUK_LOCUS16331</name>
</gene>
<proteinExistence type="predicted"/>
<keyword evidence="2" id="KW-1185">Reference proteome</keyword>
<reference evidence="1 2" key="1">
    <citation type="submission" date="2018-11" db="EMBL/GenBank/DDBJ databases">
        <authorList>
            <consortium name="Pathogen Informatics"/>
        </authorList>
    </citation>
    <scope>NUCLEOTIDE SEQUENCE [LARGE SCALE GENOMIC DNA]</scope>
</reference>
<evidence type="ECO:0000313" key="1">
    <source>
        <dbReference type="EMBL" id="VDM81333.1"/>
    </source>
</evidence>
<sequence>MEVVNAVATSTRSNHAFNVPANEYREWSNERSEANASDDNCPDYHNFPLPIVIGYVYVSYYPNIKGTDFLSSSTSIPNPLIRGIL</sequence>
<accession>A0A3P7JKQ9</accession>